<dbReference type="Pfam" id="PF22028">
    <property type="entry name" value="DUF6934"/>
    <property type="match status" value="1"/>
</dbReference>
<protein>
    <submittedName>
        <fullName evidence="1">Uncharacterized protein</fullName>
    </submittedName>
</protein>
<gene>
    <name evidence="1" type="ORF">FSB76_08270</name>
</gene>
<keyword evidence="2" id="KW-1185">Reference proteome</keyword>
<sequence length="148" mass="17056">MNLDRYNYQISNDHQDYIFYSEGPKGKIKKIVRFSKIQDLESTVYNLGFGDADDETGVVDDSVVTNNKDSSMVLATVANTVIDFTNYYGNQYIYATGSTPARTRLYQIGIAGLWEKISIDFEVYGLKEDSWHEFKKNVNYDAFLVRRK</sequence>
<name>A0A5B8VYB1_9SPHI</name>
<evidence type="ECO:0000313" key="2">
    <source>
        <dbReference type="Proteomes" id="UP000321362"/>
    </source>
</evidence>
<accession>A0A5B8VYB1</accession>
<dbReference type="RefSeq" id="WP_147053126.1">
    <property type="nucleotide sequence ID" value="NZ_CP042437.1"/>
</dbReference>
<dbReference type="EMBL" id="CP042437">
    <property type="protein sequence ID" value="QEC75942.1"/>
    <property type="molecule type" value="Genomic_DNA"/>
</dbReference>
<organism evidence="1 2">
    <name type="scientific">Mucilaginibacter ginsenosidivorax</name>
    <dbReference type="NCBI Taxonomy" id="862126"/>
    <lineage>
        <taxon>Bacteria</taxon>
        <taxon>Pseudomonadati</taxon>
        <taxon>Bacteroidota</taxon>
        <taxon>Sphingobacteriia</taxon>
        <taxon>Sphingobacteriales</taxon>
        <taxon>Sphingobacteriaceae</taxon>
        <taxon>Mucilaginibacter</taxon>
    </lineage>
</organism>
<dbReference type="Proteomes" id="UP000321362">
    <property type="component" value="Chromosome"/>
</dbReference>
<proteinExistence type="predicted"/>
<reference evidence="1 2" key="1">
    <citation type="journal article" date="2013" name="J. Microbiol.">
        <title>Mucilaginibacter ginsenosidivorax sp. nov., with ginsenoside converting activity isolated from sediment.</title>
        <authorList>
            <person name="Kim J.K."/>
            <person name="Choi T.E."/>
            <person name="Liu Q.M."/>
            <person name="Park H.Y."/>
            <person name="Yi T.H."/>
            <person name="Yoon M.H."/>
            <person name="Kim S.C."/>
            <person name="Im W.T."/>
        </authorList>
    </citation>
    <scope>NUCLEOTIDE SEQUENCE [LARGE SCALE GENOMIC DNA]</scope>
    <source>
        <strain evidence="1 2">KHI28</strain>
    </source>
</reference>
<dbReference type="KEGG" id="mgk:FSB76_08270"/>
<dbReference type="AlphaFoldDB" id="A0A5B8VYB1"/>
<dbReference type="InterPro" id="IPR053865">
    <property type="entry name" value="DUF6934"/>
</dbReference>
<dbReference type="OrthoDB" id="1343312at2"/>
<evidence type="ECO:0000313" key="1">
    <source>
        <dbReference type="EMBL" id="QEC75942.1"/>
    </source>
</evidence>